<evidence type="ECO:0000313" key="2">
    <source>
        <dbReference type="Proteomes" id="UP000325081"/>
    </source>
</evidence>
<reference evidence="2" key="1">
    <citation type="journal article" date="2019" name="Curr. Biol.">
        <title>Genome Sequence of Striga asiatica Provides Insight into the Evolution of Plant Parasitism.</title>
        <authorList>
            <person name="Yoshida S."/>
            <person name="Kim S."/>
            <person name="Wafula E.K."/>
            <person name="Tanskanen J."/>
            <person name="Kim Y.M."/>
            <person name="Honaas L."/>
            <person name="Yang Z."/>
            <person name="Spallek T."/>
            <person name="Conn C.E."/>
            <person name="Ichihashi Y."/>
            <person name="Cheong K."/>
            <person name="Cui S."/>
            <person name="Der J.P."/>
            <person name="Gundlach H."/>
            <person name="Jiao Y."/>
            <person name="Hori C."/>
            <person name="Ishida J.K."/>
            <person name="Kasahara H."/>
            <person name="Kiba T."/>
            <person name="Kim M.S."/>
            <person name="Koo N."/>
            <person name="Laohavisit A."/>
            <person name="Lee Y.H."/>
            <person name="Lumba S."/>
            <person name="McCourt P."/>
            <person name="Mortimer J.C."/>
            <person name="Mutuku J.M."/>
            <person name="Nomura T."/>
            <person name="Sasaki-Sekimoto Y."/>
            <person name="Seto Y."/>
            <person name="Wang Y."/>
            <person name="Wakatake T."/>
            <person name="Sakakibara H."/>
            <person name="Demura T."/>
            <person name="Yamaguchi S."/>
            <person name="Yoneyama K."/>
            <person name="Manabe R.I."/>
            <person name="Nelson D.C."/>
            <person name="Schulman A.H."/>
            <person name="Timko M.P."/>
            <person name="dePamphilis C.W."/>
            <person name="Choi D."/>
            <person name="Shirasu K."/>
        </authorList>
    </citation>
    <scope>NUCLEOTIDE SEQUENCE [LARGE SCALE GENOMIC DNA]</scope>
    <source>
        <strain evidence="2">cv. UVA1</strain>
    </source>
</reference>
<protein>
    <submittedName>
        <fullName evidence="1">U3 small nucleolar RNA-associated 14-B-like protein</fullName>
    </submittedName>
</protein>
<evidence type="ECO:0000313" key="1">
    <source>
        <dbReference type="EMBL" id="GER37383.1"/>
    </source>
</evidence>
<gene>
    <name evidence="1" type="ORF">STAS_13787</name>
</gene>
<proteinExistence type="predicted"/>
<organism evidence="1 2">
    <name type="scientific">Striga asiatica</name>
    <name type="common">Asiatic witchweed</name>
    <name type="synonym">Buchnera asiatica</name>
    <dbReference type="NCBI Taxonomy" id="4170"/>
    <lineage>
        <taxon>Eukaryota</taxon>
        <taxon>Viridiplantae</taxon>
        <taxon>Streptophyta</taxon>
        <taxon>Embryophyta</taxon>
        <taxon>Tracheophyta</taxon>
        <taxon>Spermatophyta</taxon>
        <taxon>Magnoliopsida</taxon>
        <taxon>eudicotyledons</taxon>
        <taxon>Gunneridae</taxon>
        <taxon>Pentapetalae</taxon>
        <taxon>asterids</taxon>
        <taxon>lamiids</taxon>
        <taxon>Lamiales</taxon>
        <taxon>Orobanchaceae</taxon>
        <taxon>Buchnereae</taxon>
        <taxon>Striga</taxon>
    </lineage>
</organism>
<dbReference type="EMBL" id="BKCP01005350">
    <property type="protein sequence ID" value="GER37383.1"/>
    <property type="molecule type" value="Genomic_DNA"/>
</dbReference>
<dbReference type="AlphaFoldDB" id="A0A5A7PWX9"/>
<accession>A0A5A7PWX9</accession>
<dbReference type="Proteomes" id="UP000325081">
    <property type="component" value="Unassembled WGS sequence"/>
</dbReference>
<keyword evidence="2" id="KW-1185">Reference proteome</keyword>
<name>A0A5A7PWX9_STRAF</name>
<comment type="caution">
    <text evidence="1">The sequence shown here is derived from an EMBL/GenBank/DDBJ whole genome shotgun (WGS) entry which is preliminary data.</text>
</comment>
<sequence length="233" mass="24589">MVELSWKTVISGLPQVTSGLLSYVLYTISSPLPPSSKISVSDSDHPAARSRTSASVAPLAAALRRHVAPLRLRQTTYTPQASVNGARSTIFSIAAQPLSLVPAQPPPSLISPPAFYLSALFSPPSSPFSACRRHSQPTISIPPLPSPPYKISSLSSTSVTTRLWQQDWIQGDGGRRRLEGGTRPFSLAGQLVFSGGTRSSSPVGQLGCNMCFDAVIGEAGIWSGRVATGSDVF</sequence>